<sequence>MKHIDEARNAAARVMKFVAVLVPVGLAGALTFAFLSTHSSEDGSSPTTSSATPTTQVIGGTGTGTGTDAGTTVGTDAGAGSTTTVVGARPTRTTISSDVAGQTTTTVGQQSEAPVPCVLDQGQTPCGFTISGNPSGAFSPGALARHIDLQITNTNSFAITVTEITITIAHATSRVGCDGAENLIVSRPFSGTAVIPANSSVHLFDLAPDVTFAQWPMLQMPNLPSNQDACKGASFAINYTGTATS</sequence>
<dbReference type="EMBL" id="CAEZYF010000022">
    <property type="protein sequence ID" value="CAB4738841.1"/>
    <property type="molecule type" value="Genomic_DNA"/>
</dbReference>
<name>A0A6J6SV64_9ZZZZ</name>
<evidence type="ECO:0000256" key="1">
    <source>
        <dbReference type="SAM" id="MobiDB-lite"/>
    </source>
</evidence>
<feature type="compositionally biased region" description="Low complexity" evidence="1">
    <location>
        <begin position="68"/>
        <end position="88"/>
    </location>
</feature>
<organism evidence="3">
    <name type="scientific">freshwater metagenome</name>
    <dbReference type="NCBI Taxonomy" id="449393"/>
    <lineage>
        <taxon>unclassified sequences</taxon>
        <taxon>metagenomes</taxon>
        <taxon>ecological metagenomes</taxon>
    </lineage>
</organism>
<protein>
    <submittedName>
        <fullName evidence="3">Unannotated protein</fullName>
    </submittedName>
</protein>
<dbReference type="AlphaFoldDB" id="A0A6J6SV64"/>
<gene>
    <name evidence="3" type="ORF">UFOPK2656_02747</name>
    <name evidence="4" type="ORF">UFOPK3651_02741</name>
    <name evidence="2" type="ORF">UFOPK4189_02889</name>
</gene>
<evidence type="ECO:0000313" key="4">
    <source>
        <dbReference type="EMBL" id="CAB4949416.1"/>
    </source>
</evidence>
<feature type="compositionally biased region" description="Low complexity" evidence="1">
    <location>
        <begin position="42"/>
        <end position="58"/>
    </location>
</feature>
<dbReference type="EMBL" id="CAESGF010000024">
    <property type="protein sequence ID" value="CAB4365134.1"/>
    <property type="molecule type" value="Genomic_DNA"/>
</dbReference>
<evidence type="ECO:0000313" key="3">
    <source>
        <dbReference type="EMBL" id="CAB4738841.1"/>
    </source>
</evidence>
<reference evidence="3" key="1">
    <citation type="submission" date="2020-05" db="EMBL/GenBank/DDBJ databases">
        <authorList>
            <person name="Chiriac C."/>
            <person name="Salcher M."/>
            <person name="Ghai R."/>
            <person name="Kavagutti S V."/>
        </authorList>
    </citation>
    <scope>NUCLEOTIDE SEQUENCE</scope>
</reference>
<accession>A0A6J6SV64</accession>
<dbReference type="EMBL" id="CAFBMT010000020">
    <property type="protein sequence ID" value="CAB4949416.1"/>
    <property type="molecule type" value="Genomic_DNA"/>
</dbReference>
<proteinExistence type="predicted"/>
<evidence type="ECO:0000313" key="2">
    <source>
        <dbReference type="EMBL" id="CAB4365134.1"/>
    </source>
</evidence>
<feature type="region of interest" description="Disordered" evidence="1">
    <location>
        <begin position="38"/>
        <end position="96"/>
    </location>
</feature>